<evidence type="ECO:0000259" key="1">
    <source>
        <dbReference type="Pfam" id="PF22187"/>
    </source>
</evidence>
<sequence length="192" mass="22265">MFGKDLISIDVYPEHITKLDNFRGNQRNHDLYIKAINSNKEEICICIESKVDEPFGPTIKSKLKNAKPTSHIKDRINQLLQKCFGTEISDDYNHLQYQLLTALGGTIIECKSNNVKKGYFIVQTIITPEINQNKKENNKRKFEEFIRKLLKDNNNPALLKDDQHLDSNQIIGPIKLIESDIELYIGYTEERQ</sequence>
<proteinExistence type="predicted"/>
<gene>
    <name evidence="2" type="ORF">SDC9_157884</name>
</gene>
<dbReference type="EMBL" id="VSSQ01056753">
    <property type="protein sequence ID" value="MPN10589.1"/>
    <property type="molecule type" value="Genomic_DNA"/>
</dbReference>
<evidence type="ECO:0000313" key="2">
    <source>
        <dbReference type="EMBL" id="MPN10589.1"/>
    </source>
</evidence>
<dbReference type="AlphaFoldDB" id="A0A645FB76"/>
<dbReference type="InterPro" id="IPR054024">
    <property type="entry name" value="DUF6946"/>
</dbReference>
<comment type="caution">
    <text evidence="2">The sequence shown here is derived from an EMBL/GenBank/DDBJ whole genome shotgun (WGS) entry which is preliminary data.</text>
</comment>
<dbReference type="Pfam" id="PF22187">
    <property type="entry name" value="DUF6946"/>
    <property type="match status" value="1"/>
</dbReference>
<reference evidence="2" key="1">
    <citation type="submission" date="2019-08" db="EMBL/GenBank/DDBJ databases">
        <authorList>
            <person name="Kucharzyk K."/>
            <person name="Murdoch R.W."/>
            <person name="Higgins S."/>
            <person name="Loffler F."/>
        </authorList>
    </citation>
    <scope>NUCLEOTIDE SEQUENCE</scope>
</reference>
<organism evidence="2">
    <name type="scientific">bioreactor metagenome</name>
    <dbReference type="NCBI Taxonomy" id="1076179"/>
    <lineage>
        <taxon>unclassified sequences</taxon>
        <taxon>metagenomes</taxon>
        <taxon>ecological metagenomes</taxon>
    </lineage>
</organism>
<accession>A0A645FB76</accession>
<name>A0A645FB76_9ZZZZ</name>
<feature type="domain" description="DUF6946" evidence="1">
    <location>
        <begin position="9"/>
        <end position="149"/>
    </location>
</feature>
<protein>
    <recommendedName>
        <fullName evidence="1">DUF6946 domain-containing protein</fullName>
    </recommendedName>
</protein>